<keyword evidence="2" id="KW-0067">ATP-binding</keyword>
<dbReference type="Gene3D" id="3.40.50.300">
    <property type="entry name" value="P-loop containing nucleotide triphosphate hydrolases"/>
    <property type="match status" value="1"/>
</dbReference>
<organism evidence="4">
    <name type="scientific">marine sediment metagenome</name>
    <dbReference type="NCBI Taxonomy" id="412755"/>
    <lineage>
        <taxon>unclassified sequences</taxon>
        <taxon>metagenomes</taxon>
        <taxon>ecological metagenomes</taxon>
    </lineage>
</organism>
<gene>
    <name evidence="4" type="ORF">S03H2_42639</name>
</gene>
<comment type="caution">
    <text evidence="4">The sequence shown here is derived from an EMBL/GenBank/DDBJ whole genome shotgun (WGS) entry which is preliminary data.</text>
</comment>
<dbReference type="SUPFAM" id="SSF52540">
    <property type="entry name" value="P-loop containing nucleoside triphosphate hydrolases"/>
    <property type="match status" value="1"/>
</dbReference>
<dbReference type="GO" id="GO:0005524">
    <property type="term" value="F:ATP binding"/>
    <property type="evidence" value="ECO:0007669"/>
    <property type="project" value="UniProtKB-KW"/>
</dbReference>
<accession>X1H413</accession>
<dbReference type="AlphaFoldDB" id="X1H413"/>
<proteinExistence type="predicted"/>
<dbReference type="GO" id="GO:0016887">
    <property type="term" value="F:ATP hydrolysis activity"/>
    <property type="evidence" value="ECO:0007669"/>
    <property type="project" value="InterPro"/>
</dbReference>
<keyword evidence="1" id="KW-0547">Nucleotide-binding</keyword>
<dbReference type="PANTHER" id="PTHR43204:SF1">
    <property type="entry name" value="ABC TRANSPORTER I FAMILY MEMBER 6, CHLOROPLASTIC"/>
    <property type="match status" value="1"/>
</dbReference>
<evidence type="ECO:0000256" key="2">
    <source>
        <dbReference type="ARBA" id="ARBA00022840"/>
    </source>
</evidence>
<dbReference type="InterPro" id="IPR010230">
    <property type="entry name" value="FeS-cluster_ATPase_SufC"/>
</dbReference>
<dbReference type="Pfam" id="PF00005">
    <property type="entry name" value="ABC_tran"/>
    <property type="match status" value="1"/>
</dbReference>
<feature type="non-terminal residue" evidence="4">
    <location>
        <position position="113"/>
    </location>
</feature>
<evidence type="ECO:0000259" key="3">
    <source>
        <dbReference type="Pfam" id="PF00005"/>
    </source>
</evidence>
<sequence length="113" mass="12469">MLKIENLTVKISGKEVLTEVSLEVKKGQRMAFLGPNGSGKTSLLMAIMGFSDYEVTQGNIIFDGKKINDLSIDQRARLGIGVMFQRPPTVRGVKLRQMVGLTNKHGFDTEKEA</sequence>
<dbReference type="PANTHER" id="PTHR43204">
    <property type="entry name" value="ABC TRANSPORTER I FAMILY MEMBER 6, CHLOROPLASTIC"/>
    <property type="match status" value="1"/>
</dbReference>
<dbReference type="InterPro" id="IPR027417">
    <property type="entry name" value="P-loop_NTPase"/>
</dbReference>
<feature type="domain" description="ABC transporter" evidence="3">
    <location>
        <begin position="17"/>
        <end position="95"/>
    </location>
</feature>
<evidence type="ECO:0000313" key="4">
    <source>
        <dbReference type="EMBL" id="GAH64147.1"/>
    </source>
</evidence>
<evidence type="ECO:0000256" key="1">
    <source>
        <dbReference type="ARBA" id="ARBA00022741"/>
    </source>
</evidence>
<dbReference type="EMBL" id="BARU01026555">
    <property type="protein sequence ID" value="GAH64147.1"/>
    <property type="molecule type" value="Genomic_DNA"/>
</dbReference>
<protein>
    <recommendedName>
        <fullName evidence="3">ABC transporter domain-containing protein</fullName>
    </recommendedName>
</protein>
<name>X1H413_9ZZZZ</name>
<reference evidence="4" key="1">
    <citation type="journal article" date="2014" name="Front. Microbiol.">
        <title>High frequency of phylogenetically diverse reductive dehalogenase-homologous genes in deep subseafloor sedimentary metagenomes.</title>
        <authorList>
            <person name="Kawai M."/>
            <person name="Futagami T."/>
            <person name="Toyoda A."/>
            <person name="Takaki Y."/>
            <person name="Nishi S."/>
            <person name="Hori S."/>
            <person name="Arai W."/>
            <person name="Tsubouchi T."/>
            <person name="Morono Y."/>
            <person name="Uchiyama I."/>
            <person name="Ito T."/>
            <person name="Fujiyama A."/>
            <person name="Inagaki F."/>
            <person name="Takami H."/>
        </authorList>
    </citation>
    <scope>NUCLEOTIDE SEQUENCE</scope>
    <source>
        <strain evidence="4">Expedition CK06-06</strain>
    </source>
</reference>
<dbReference type="InterPro" id="IPR003439">
    <property type="entry name" value="ABC_transporter-like_ATP-bd"/>
</dbReference>